<dbReference type="Gene3D" id="3.90.280.10">
    <property type="entry name" value="PEBP-like"/>
    <property type="match status" value="1"/>
</dbReference>
<keyword evidence="3" id="KW-1185">Reference proteome</keyword>
<protein>
    <submittedName>
        <fullName evidence="2">Phosphatidylethanolamine-binding protein</fullName>
    </submittedName>
</protein>
<dbReference type="PANTHER" id="PTHR11362:SF148">
    <property type="entry name" value="CARBOXYPEPTIDASE Y INHIBITOR"/>
    <property type="match status" value="1"/>
</dbReference>
<dbReference type="InterPro" id="IPR035810">
    <property type="entry name" value="PEBP_euk"/>
</dbReference>
<dbReference type="InterPro" id="IPR008914">
    <property type="entry name" value="PEBP"/>
</dbReference>
<feature type="signal peptide" evidence="1">
    <location>
        <begin position="1"/>
        <end position="22"/>
    </location>
</feature>
<sequence>MATMTRLALASTLLLLLVPVSADASHSQHVMSANSRSSRGTVSDVRDELVKAEIIPTVIDDFVPSLLLQASWSAHDQTQLGNTLKPADLKDAPALIIANPSDGPAKKASLVIALTDPDAPSRNDPKWSEFCHWIATAPAPDLDDATGEMLHLRALNDVVEYKPPAPPEKTGKHRYVFLAFVAANGTEEVLHPSKPGARKHWGYDGDEVRGVRQWAGENGLVPVAANFIYAQNDQQ</sequence>
<evidence type="ECO:0000313" key="2">
    <source>
        <dbReference type="EMBL" id="KAK0754374.1"/>
    </source>
</evidence>
<dbReference type="Proteomes" id="UP001172155">
    <property type="component" value="Unassembled WGS sequence"/>
</dbReference>
<dbReference type="GO" id="GO:0005543">
    <property type="term" value="F:phospholipid binding"/>
    <property type="evidence" value="ECO:0007669"/>
    <property type="project" value="TreeGrafter"/>
</dbReference>
<dbReference type="InterPro" id="IPR036610">
    <property type="entry name" value="PEBP-like_sf"/>
</dbReference>
<dbReference type="AlphaFoldDB" id="A0AA40FAU2"/>
<dbReference type="GO" id="GO:0046578">
    <property type="term" value="P:regulation of Ras protein signal transduction"/>
    <property type="evidence" value="ECO:0007669"/>
    <property type="project" value="TreeGrafter"/>
</dbReference>
<accession>A0AA40FAU2</accession>
<dbReference type="SUPFAM" id="SSF49777">
    <property type="entry name" value="PEBP-like"/>
    <property type="match status" value="1"/>
</dbReference>
<dbReference type="PANTHER" id="PTHR11362">
    <property type="entry name" value="PHOSPHATIDYLETHANOLAMINE-BINDING PROTEIN"/>
    <property type="match status" value="1"/>
</dbReference>
<keyword evidence="1" id="KW-0732">Signal</keyword>
<dbReference type="EMBL" id="JAUKUD010000001">
    <property type="protein sequence ID" value="KAK0754374.1"/>
    <property type="molecule type" value="Genomic_DNA"/>
</dbReference>
<proteinExistence type="predicted"/>
<reference evidence="2" key="1">
    <citation type="submission" date="2023-06" db="EMBL/GenBank/DDBJ databases">
        <title>Genome-scale phylogeny and comparative genomics of the fungal order Sordariales.</title>
        <authorList>
            <consortium name="Lawrence Berkeley National Laboratory"/>
            <person name="Hensen N."/>
            <person name="Bonometti L."/>
            <person name="Westerberg I."/>
            <person name="Brannstrom I.O."/>
            <person name="Guillou S."/>
            <person name="Cros-Aarteil S."/>
            <person name="Calhoun S."/>
            <person name="Haridas S."/>
            <person name="Kuo A."/>
            <person name="Mondo S."/>
            <person name="Pangilinan J."/>
            <person name="Riley R."/>
            <person name="LaButti K."/>
            <person name="Andreopoulos B."/>
            <person name="Lipzen A."/>
            <person name="Chen C."/>
            <person name="Yanf M."/>
            <person name="Daum C."/>
            <person name="Ng V."/>
            <person name="Clum A."/>
            <person name="Steindorff A."/>
            <person name="Ohm R."/>
            <person name="Martin F."/>
            <person name="Silar P."/>
            <person name="Natvig D."/>
            <person name="Lalanne C."/>
            <person name="Gautier V."/>
            <person name="Ament-velasquez S.L."/>
            <person name="Kruys A."/>
            <person name="Hutchinson M.I."/>
            <person name="Powell A.J."/>
            <person name="Barry K."/>
            <person name="Miller A.N."/>
            <person name="Grigoriev I.V."/>
            <person name="Debuchy R."/>
            <person name="Gladieux P."/>
            <person name="Thoren M.H."/>
            <person name="Johannesson H."/>
        </authorList>
    </citation>
    <scope>NUCLEOTIDE SEQUENCE</scope>
    <source>
        <strain evidence="2">SMH3187-1</strain>
    </source>
</reference>
<feature type="chain" id="PRO_5041461733" evidence="1">
    <location>
        <begin position="23"/>
        <end position="235"/>
    </location>
</feature>
<gene>
    <name evidence="2" type="ORF">B0T18DRAFT_399031</name>
</gene>
<evidence type="ECO:0000313" key="3">
    <source>
        <dbReference type="Proteomes" id="UP001172155"/>
    </source>
</evidence>
<dbReference type="GO" id="GO:0030414">
    <property type="term" value="F:peptidase inhibitor activity"/>
    <property type="evidence" value="ECO:0007669"/>
    <property type="project" value="TreeGrafter"/>
</dbReference>
<dbReference type="Pfam" id="PF01161">
    <property type="entry name" value="PBP"/>
    <property type="match status" value="1"/>
</dbReference>
<name>A0AA40FAU2_9PEZI</name>
<dbReference type="GO" id="GO:0030162">
    <property type="term" value="P:regulation of proteolysis"/>
    <property type="evidence" value="ECO:0007669"/>
    <property type="project" value="TreeGrafter"/>
</dbReference>
<comment type="caution">
    <text evidence="2">The sequence shown here is derived from an EMBL/GenBank/DDBJ whole genome shotgun (WGS) entry which is preliminary data.</text>
</comment>
<organism evidence="2 3">
    <name type="scientific">Schizothecium vesticola</name>
    <dbReference type="NCBI Taxonomy" id="314040"/>
    <lineage>
        <taxon>Eukaryota</taxon>
        <taxon>Fungi</taxon>
        <taxon>Dikarya</taxon>
        <taxon>Ascomycota</taxon>
        <taxon>Pezizomycotina</taxon>
        <taxon>Sordariomycetes</taxon>
        <taxon>Sordariomycetidae</taxon>
        <taxon>Sordariales</taxon>
        <taxon>Schizotheciaceae</taxon>
        <taxon>Schizothecium</taxon>
    </lineage>
</organism>
<dbReference type="CDD" id="cd00866">
    <property type="entry name" value="PEBP_euk"/>
    <property type="match status" value="1"/>
</dbReference>
<evidence type="ECO:0000256" key="1">
    <source>
        <dbReference type="SAM" id="SignalP"/>
    </source>
</evidence>